<evidence type="ECO:0000313" key="2">
    <source>
        <dbReference type="Proteomes" id="UP001065298"/>
    </source>
</evidence>
<protein>
    <submittedName>
        <fullName evidence="1">FAD-binding-2 domain-containing protein</fullName>
    </submittedName>
</protein>
<keyword evidence="2" id="KW-1185">Reference proteome</keyword>
<organism evidence="1 2">
    <name type="scientific">Fusarium keratoplasticum</name>
    <dbReference type="NCBI Taxonomy" id="1328300"/>
    <lineage>
        <taxon>Eukaryota</taxon>
        <taxon>Fungi</taxon>
        <taxon>Dikarya</taxon>
        <taxon>Ascomycota</taxon>
        <taxon>Pezizomycotina</taxon>
        <taxon>Sordariomycetes</taxon>
        <taxon>Hypocreomycetidae</taxon>
        <taxon>Hypocreales</taxon>
        <taxon>Nectriaceae</taxon>
        <taxon>Fusarium</taxon>
        <taxon>Fusarium solani species complex</taxon>
    </lineage>
</organism>
<reference evidence="1" key="1">
    <citation type="submission" date="2022-06" db="EMBL/GenBank/DDBJ databases">
        <title>Fusarium solani species complex genomes reveal bases of compartmentalisation and animal pathogenesis.</title>
        <authorList>
            <person name="Tsai I.J."/>
        </authorList>
    </citation>
    <scope>NUCLEOTIDE SEQUENCE</scope>
    <source>
        <strain evidence="1">Fu6.1</strain>
    </source>
</reference>
<dbReference type="Proteomes" id="UP001065298">
    <property type="component" value="Chromosome 9"/>
</dbReference>
<gene>
    <name evidence="1" type="ORF">NCS57_01176800</name>
</gene>
<accession>A0ACC0QMJ2</accession>
<proteinExistence type="predicted"/>
<evidence type="ECO:0000313" key="1">
    <source>
        <dbReference type="EMBL" id="KAI8657966.1"/>
    </source>
</evidence>
<sequence>MSAVIRQAQRSARGIWPRRCSPQPGIPTALCKAALSTTVSKARPGSGTNDTQQFDVVVIGSGCAGLTAAVVAAKHGLRTLVLEKSNFFGGTTAFSGGGAWIPNNVHQKTINVVDSRESAEKYLRNVLGDLYDHDMIASFLQNAPIMLQWMQTHTSVRFKPVALPDYHVGKDGASVGRTILTQEYDGRKLGRQRLRSIRYTLQGYHAFGSMQADPAELPVLSNPFQSMSNLAASMRKITRFGLDMLLYGKGSEMANGNALVGRLVKSCDDAGVELRESSPVTQLKRLDATGAFSVMTQDSQGHAKEFVATKGVILASGGFGRSKEARAYLPHDWSVQPKGNVGDGQRMGREVGAAIPPPNPKNGVFAPVSLLRTRSGQVRRYPHFSIDRTKPGSIIINTDGRRFANEAEPYQEFVQTMHEQGIKKAFLVADSRFLRRYGMGMALPWPMSPRSLIAQGYLVKAGTLHELADKIQVPPEALQDTVARCNDNAAKGLDPEFGKGQSSYDLFYGDPSAGFPNPSLGTCIQPPFYALTLYPGNVCSTYGLQANAQAQVLDTSNKVIPGLYAVGLDANSIMRGEYPGGGSSIGPAMTFGYIAGMSLAGK</sequence>
<dbReference type="EMBL" id="CM046511">
    <property type="protein sequence ID" value="KAI8657966.1"/>
    <property type="molecule type" value="Genomic_DNA"/>
</dbReference>
<comment type="caution">
    <text evidence="1">The sequence shown here is derived from an EMBL/GenBank/DDBJ whole genome shotgun (WGS) entry which is preliminary data.</text>
</comment>
<name>A0ACC0QMJ2_9HYPO</name>